<dbReference type="Pfam" id="PF17820">
    <property type="entry name" value="PDZ_6"/>
    <property type="match status" value="1"/>
</dbReference>
<proteinExistence type="predicted"/>
<protein>
    <submittedName>
        <fullName evidence="4">SpoIVB peptidase</fullName>
        <ecNumber evidence="4">3.4.21.116</ecNumber>
    </submittedName>
</protein>
<dbReference type="SMART" id="SM00228">
    <property type="entry name" value="PDZ"/>
    <property type="match status" value="1"/>
</dbReference>
<dbReference type="EMBL" id="JBHUMZ010000007">
    <property type="protein sequence ID" value="MFD2637393.1"/>
    <property type="molecule type" value="Genomic_DNA"/>
</dbReference>
<dbReference type="Gene3D" id="2.30.42.10">
    <property type="match status" value="1"/>
</dbReference>
<feature type="domain" description="PDZ" evidence="2">
    <location>
        <begin position="51"/>
        <end position="128"/>
    </location>
</feature>
<evidence type="ECO:0000256" key="1">
    <source>
        <dbReference type="ARBA" id="ARBA00022825"/>
    </source>
</evidence>
<dbReference type="InterPro" id="IPR036034">
    <property type="entry name" value="PDZ_sf"/>
</dbReference>
<organism evidence="4 5">
    <name type="scientific">Piscibacillus salipiscarius</name>
    <dbReference type="NCBI Taxonomy" id="299480"/>
    <lineage>
        <taxon>Bacteria</taxon>
        <taxon>Bacillati</taxon>
        <taxon>Bacillota</taxon>
        <taxon>Bacilli</taxon>
        <taxon>Bacillales</taxon>
        <taxon>Bacillaceae</taxon>
        <taxon>Piscibacillus</taxon>
    </lineage>
</organism>
<evidence type="ECO:0000259" key="3">
    <source>
        <dbReference type="PROSITE" id="PS51494"/>
    </source>
</evidence>
<sequence length="370" mass="40507">MLKLSIQLNQEMRSVNMKKSRQIIQLILLVSFLIPFSHVSAETVSEVIPGGQSVGVKLHTTGVIVVGFSPVQTDDGKVSTAEQAGVKTGDIILQLNGEKIENMNAFIQEMKKLEESKKPVELLLKRKEHIFPLSINPIYDVKDEAYRLGLFIRDATAGIGTLTFYHPDTKKYGALGHIIMDHQTKKPIDIYNGKIVTSDITSINKGKNGTPGEKKARFSMDDDSLGTISINSDYGIFGKLNNESILKNHNDPIPVAKSNEVKEGKAKILTVVEDDEVKSFDIEIISSVPSKNPETKGMVIKITDPELLKKTGGIVQGMSGSPIIQDGKLVGAVTHVFLNDPTSGYGVHVEWMLNEAGLQIESDEELNKAS</sequence>
<dbReference type="InterPro" id="IPR001478">
    <property type="entry name" value="PDZ"/>
</dbReference>
<dbReference type="Pfam" id="PF05580">
    <property type="entry name" value="Peptidase_S55"/>
    <property type="match status" value="1"/>
</dbReference>
<dbReference type="SUPFAM" id="SSF50156">
    <property type="entry name" value="PDZ domain-like"/>
    <property type="match status" value="1"/>
</dbReference>
<dbReference type="PROSITE" id="PS50106">
    <property type="entry name" value="PDZ"/>
    <property type="match status" value="1"/>
</dbReference>
<keyword evidence="4" id="KW-0378">Hydrolase</keyword>
<dbReference type="PROSITE" id="PS51494">
    <property type="entry name" value="SPOIVB"/>
    <property type="match status" value="1"/>
</dbReference>
<dbReference type="RefSeq" id="WP_377326810.1">
    <property type="nucleotide sequence ID" value="NZ_JBHUMZ010000007.1"/>
</dbReference>
<dbReference type="Proteomes" id="UP001597452">
    <property type="component" value="Unassembled WGS sequence"/>
</dbReference>
<evidence type="ECO:0000313" key="5">
    <source>
        <dbReference type="Proteomes" id="UP001597452"/>
    </source>
</evidence>
<dbReference type="InterPro" id="IPR009003">
    <property type="entry name" value="Peptidase_S1_PA"/>
</dbReference>
<dbReference type="SUPFAM" id="SSF50494">
    <property type="entry name" value="Trypsin-like serine proteases"/>
    <property type="match status" value="1"/>
</dbReference>
<evidence type="ECO:0000313" key="4">
    <source>
        <dbReference type="EMBL" id="MFD2637393.1"/>
    </source>
</evidence>
<dbReference type="GO" id="GO:0016787">
    <property type="term" value="F:hydrolase activity"/>
    <property type="evidence" value="ECO:0007669"/>
    <property type="project" value="UniProtKB-KW"/>
</dbReference>
<feature type="domain" description="Peptidase S55" evidence="3">
    <location>
        <begin position="129"/>
        <end position="368"/>
    </location>
</feature>
<dbReference type="NCBIfam" id="TIGR02860">
    <property type="entry name" value="spore_IV_B"/>
    <property type="match status" value="1"/>
</dbReference>
<evidence type="ECO:0000259" key="2">
    <source>
        <dbReference type="PROSITE" id="PS50106"/>
    </source>
</evidence>
<accession>A0ABW5Q660</accession>
<keyword evidence="5" id="KW-1185">Reference proteome</keyword>
<name>A0ABW5Q660_9BACI</name>
<comment type="caution">
    <text evidence="4">The sequence shown here is derived from an EMBL/GenBank/DDBJ whole genome shotgun (WGS) entry which is preliminary data.</text>
</comment>
<reference evidence="5" key="1">
    <citation type="journal article" date="2019" name="Int. J. Syst. Evol. Microbiol.">
        <title>The Global Catalogue of Microorganisms (GCM) 10K type strain sequencing project: providing services to taxonomists for standard genome sequencing and annotation.</title>
        <authorList>
            <consortium name="The Broad Institute Genomics Platform"/>
            <consortium name="The Broad Institute Genome Sequencing Center for Infectious Disease"/>
            <person name="Wu L."/>
            <person name="Ma J."/>
        </authorList>
    </citation>
    <scope>NUCLEOTIDE SEQUENCE [LARGE SCALE GENOMIC DNA]</scope>
    <source>
        <strain evidence="5">TISTR 1571</strain>
    </source>
</reference>
<gene>
    <name evidence="4" type="primary">spoIVB</name>
    <name evidence="4" type="ORF">ACFSW4_00700</name>
</gene>
<dbReference type="EC" id="3.4.21.116" evidence="4"/>
<dbReference type="InterPro" id="IPR041489">
    <property type="entry name" value="PDZ_6"/>
</dbReference>
<dbReference type="InterPro" id="IPR008763">
    <property type="entry name" value="Peptidase_S55"/>
</dbReference>
<keyword evidence="1" id="KW-0645">Protease</keyword>
<dbReference type="InterPro" id="IPR014219">
    <property type="entry name" value="SpoIVB"/>
</dbReference>
<keyword evidence="1" id="KW-0720">Serine protease</keyword>